<dbReference type="Pfam" id="PF17785">
    <property type="entry name" value="PUA_3"/>
    <property type="match status" value="1"/>
</dbReference>
<organism evidence="6 7">
    <name type="scientific">Rossellomorea vietnamensis</name>
    <dbReference type="NCBI Taxonomy" id="218284"/>
    <lineage>
        <taxon>Bacteria</taxon>
        <taxon>Bacillati</taxon>
        <taxon>Bacillota</taxon>
        <taxon>Bacilli</taxon>
        <taxon>Bacillales</taxon>
        <taxon>Bacillaceae</taxon>
        <taxon>Rossellomorea</taxon>
    </lineage>
</organism>
<dbReference type="Gene3D" id="3.30.750.80">
    <property type="entry name" value="RNA methyltransferase domain (HRMD) like"/>
    <property type="match status" value="1"/>
</dbReference>
<reference evidence="6 7" key="1">
    <citation type="submission" date="2019-08" db="EMBL/GenBank/DDBJ databases">
        <title>Bacillus genomes from the desert of Cuatro Cienegas, Coahuila.</title>
        <authorList>
            <person name="Olmedo-Alvarez G."/>
        </authorList>
    </citation>
    <scope>NUCLEOTIDE SEQUENCE [LARGE SCALE GENOMIC DNA]</scope>
    <source>
        <strain evidence="6 7">CH34_1T</strain>
    </source>
</reference>
<keyword evidence="1 6" id="KW-0489">Methyltransferase</keyword>
<name>A0A5D4NMB5_9BACI</name>
<evidence type="ECO:0000259" key="5">
    <source>
        <dbReference type="Pfam" id="PF17785"/>
    </source>
</evidence>
<dbReference type="Pfam" id="PF10672">
    <property type="entry name" value="Methyltrans_SAM"/>
    <property type="match status" value="1"/>
</dbReference>
<dbReference type="InterPro" id="IPR036974">
    <property type="entry name" value="PUA_sf"/>
</dbReference>
<dbReference type="InterPro" id="IPR041532">
    <property type="entry name" value="RlmI-like_PUA"/>
</dbReference>
<feature type="domain" description="S-adenosylmethionine-dependent methyltransferase" evidence="4">
    <location>
        <begin position="114"/>
        <end position="345"/>
    </location>
</feature>
<dbReference type="SUPFAM" id="SSF88697">
    <property type="entry name" value="PUA domain-like"/>
    <property type="match status" value="1"/>
</dbReference>
<dbReference type="GO" id="GO:0008168">
    <property type="term" value="F:methyltransferase activity"/>
    <property type="evidence" value="ECO:0007669"/>
    <property type="project" value="UniProtKB-KW"/>
</dbReference>
<gene>
    <name evidence="6" type="ORF">FZC78_18735</name>
</gene>
<evidence type="ECO:0000259" key="4">
    <source>
        <dbReference type="Pfam" id="PF10672"/>
    </source>
</evidence>
<evidence type="ECO:0000313" key="6">
    <source>
        <dbReference type="EMBL" id="TYS14516.1"/>
    </source>
</evidence>
<dbReference type="Gene3D" id="2.30.130.10">
    <property type="entry name" value="PUA domain"/>
    <property type="match status" value="1"/>
</dbReference>
<comment type="caution">
    <text evidence="6">The sequence shown here is derived from an EMBL/GenBank/DDBJ whole genome shotgun (WGS) entry which is preliminary data.</text>
</comment>
<accession>A0A5D4NMB5</accession>
<dbReference type="GO" id="GO:0003723">
    <property type="term" value="F:RNA binding"/>
    <property type="evidence" value="ECO:0007669"/>
    <property type="project" value="InterPro"/>
</dbReference>
<dbReference type="Proteomes" id="UP000322267">
    <property type="component" value="Unassembled WGS sequence"/>
</dbReference>
<evidence type="ECO:0000256" key="2">
    <source>
        <dbReference type="ARBA" id="ARBA00022679"/>
    </source>
</evidence>
<dbReference type="CDD" id="cd11572">
    <property type="entry name" value="RlmI_M_like"/>
    <property type="match status" value="1"/>
</dbReference>
<protein>
    <submittedName>
        <fullName evidence="6">Class I SAM-dependent rRNA methyltransferase</fullName>
    </submittedName>
</protein>
<dbReference type="RefSeq" id="WP_148941603.1">
    <property type="nucleotide sequence ID" value="NZ_VTEI01000013.1"/>
</dbReference>
<keyword evidence="3" id="KW-0949">S-adenosyl-L-methionine</keyword>
<dbReference type="PANTHER" id="PTHR43042">
    <property type="entry name" value="SAM-DEPENDENT METHYLTRANSFERASE"/>
    <property type="match status" value="1"/>
</dbReference>
<dbReference type="Gene3D" id="3.40.50.150">
    <property type="entry name" value="Vaccinia Virus protein VP39"/>
    <property type="match status" value="1"/>
</dbReference>
<evidence type="ECO:0000256" key="1">
    <source>
        <dbReference type="ARBA" id="ARBA00022603"/>
    </source>
</evidence>
<sequence length="398" mass="45489">MMKEIILTVNPKFEDKFKKGFPLISGDALASAAGLQEEGSIIKLVDRRKQFIARGYYGKQNKGLGWILSWKEQERIDQGFFERKLNNAISQRLEFYQSDETNAFRVFNGEGDGIGGLTIDYFNGYYLINWYSEGIYQFKNDIILSLKQLVDSKGIYQKKRFAQSGKYIDDDDFVTGERAEFPLIVKENEASFAVYLNDGAMVGVFLDQRDVRKLIRDKYAEGKTVLNTFSYTGAFSVFAALGGAVKTTSVDLANRSEAKTIEQFSINGIDYEEQDIIVMDVFNYFKYAVKKQLKFNMVILDPPSFARSKKHTFSAAKDYTDLLKQTIAITEKNGIIVASTNASIFDMKRFKSFIDKAFKESGSAYKLMEEFSLPEDFRTISQFKQGDYLKVVFIQKIK</sequence>
<dbReference type="AlphaFoldDB" id="A0A5D4NMB5"/>
<dbReference type="InterPro" id="IPR029063">
    <property type="entry name" value="SAM-dependent_MTases_sf"/>
</dbReference>
<proteinExistence type="predicted"/>
<evidence type="ECO:0000256" key="3">
    <source>
        <dbReference type="ARBA" id="ARBA00022691"/>
    </source>
</evidence>
<dbReference type="OrthoDB" id="9805492at2"/>
<feature type="domain" description="RlmI-like PUA" evidence="5">
    <location>
        <begin position="7"/>
        <end position="70"/>
    </location>
</feature>
<dbReference type="InterPro" id="IPR015947">
    <property type="entry name" value="PUA-like_sf"/>
</dbReference>
<dbReference type="GO" id="GO:0032259">
    <property type="term" value="P:methylation"/>
    <property type="evidence" value="ECO:0007669"/>
    <property type="project" value="UniProtKB-KW"/>
</dbReference>
<dbReference type="InterPro" id="IPR019614">
    <property type="entry name" value="SAM-dep_methyl-trfase"/>
</dbReference>
<keyword evidence="2 6" id="KW-0808">Transferase</keyword>
<dbReference type="PANTHER" id="PTHR43042:SF3">
    <property type="entry name" value="RIBOSOMAL RNA LARGE SUBUNIT METHYLTRANSFERASE YWBD-RELATED"/>
    <property type="match status" value="1"/>
</dbReference>
<dbReference type="EMBL" id="VTEI01000013">
    <property type="protein sequence ID" value="TYS14516.1"/>
    <property type="molecule type" value="Genomic_DNA"/>
</dbReference>
<dbReference type="SUPFAM" id="SSF53335">
    <property type="entry name" value="S-adenosyl-L-methionine-dependent methyltransferases"/>
    <property type="match status" value="1"/>
</dbReference>
<dbReference type="PROSITE" id="PS50890">
    <property type="entry name" value="PUA"/>
    <property type="match status" value="1"/>
</dbReference>
<evidence type="ECO:0000313" key="7">
    <source>
        <dbReference type="Proteomes" id="UP000322267"/>
    </source>
</evidence>